<dbReference type="SUPFAM" id="SSF55120">
    <property type="entry name" value="Pseudouridine synthase"/>
    <property type="match status" value="1"/>
</dbReference>
<dbReference type="InterPro" id="IPR050343">
    <property type="entry name" value="RsuA_PseudoU_synthase"/>
</dbReference>
<evidence type="ECO:0000256" key="1">
    <source>
        <dbReference type="ARBA" id="ARBA00008348"/>
    </source>
</evidence>
<proteinExistence type="inferred from homology"/>
<evidence type="ECO:0000256" key="4">
    <source>
        <dbReference type="PROSITE-ProRule" id="PRU00182"/>
    </source>
</evidence>
<dbReference type="InterPro" id="IPR002942">
    <property type="entry name" value="S4_RNA-bd"/>
</dbReference>
<dbReference type="EC" id="5.4.99.-" evidence="5"/>
<evidence type="ECO:0000259" key="6">
    <source>
        <dbReference type="SMART" id="SM00363"/>
    </source>
</evidence>
<dbReference type="PANTHER" id="PTHR47683:SF4">
    <property type="entry name" value="PSEUDOURIDINE SYNTHASE"/>
    <property type="match status" value="1"/>
</dbReference>
<evidence type="ECO:0000256" key="3">
    <source>
        <dbReference type="ARBA" id="ARBA00023235"/>
    </source>
</evidence>
<dbReference type="AlphaFoldDB" id="A0A0S4XQM6"/>
<gene>
    <name evidence="7" type="primary">rsuA</name>
    <name evidence="7" type="ORF">BN3087_670013</name>
</gene>
<dbReference type="InterPro" id="IPR020094">
    <property type="entry name" value="TruA/RsuA/RluB/E/F_N"/>
</dbReference>
<keyword evidence="3 5" id="KW-0413">Isomerase</keyword>
<dbReference type="Pfam" id="PF00849">
    <property type="entry name" value="PseudoU_synth_2"/>
    <property type="match status" value="1"/>
</dbReference>
<evidence type="ECO:0000256" key="5">
    <source>
        <dbReference type="RuleBase" id="RU003887"/>
    </source>
</evidence>
<name>A0A0S4XQM6_9BACT</name>
<dbReference type="GO" id="GO:0003723">
    <property type="term" value="F:RNA binding"/>
    <property type="evidence" value="ECO:0007669"/>
    <property type="project" value="UniProtKB-KW"/>
</dbReference>
<dbReference type="CDD" id="cd00165">
    <property type="entry name" value="S4"/>
    <property type="match status" value="1"/>
</dbReference>
<keyword evidence="2 4" id="KW-0694">RNA-binding</keyword>
<dbReference type="InterPro" id="IPR018496">
    <property type="entry name" value="PsdUridine_synth_RsuA/RluB_CS"/>
</dbReference>
<dbReference type="PANTHER" id="PTHR47683">
    <property type="entry name" value="PSEUDOURIDINE SYNTHASE FAMILY PROTEIN-RELATED"/>
    <property type="match status" value="1"/>
</dbReference>
<dbReference type="Pfam" id="PF01479">
    <property type="entry name" value="S4"/>
    <property type="match status" value="1"/>
</dbReference>
<dbReference type="CDD" id="cd02553">
    <property type="entry name" value="PseudoU_synth_RsuA"/>
    <property type="match status" value="1"/>
</dbReference>
<dbReference type="SMART" id="SM00363">
    <property type="entry name" value="S4"/>
    <property type="match status" value="1"/>
</dbReference>
<dbReference type="Gene3D" id="3.10.290.10">
    <property type="entry name" value="RNA-binding S4 domain"/>
    <property type="match status" value="1"/>
</dbReference>
<sequence length="230" mass="26256">MERIDKILTSLGYGSRKEVQSFIKRGHVSIDWIVTKDVKLKANHENIRFDGEMLDSYPLIIAMNKPANFVCSHNDSGKLIYSLLPQRWQQRNPKISTIGRLDSDTTGIILLTDDGELNHTLTSPKKHIKKIYKVTLAMPLNGNEVDIFASGGLMLRGEDKPCLSARLTVVDDFNVYLELIEGRYHQVKRMFGALGNKVVKLHREQFANIRADDLKEGEYRVISKEEILFI</sequence>
<dbReference type="Gene3D" id="3.30.70.580">
    <property type="entry name" value="Pseudouridine synthase I, catalytic domain, N-terminal subdomain"/>
    <property type="match status" value="1"/>
</dbReference>
<dbReference type="PROSITE" id="PS50889">
    <property type="entry name" value="S4"/>
    <property type="match status" value="1"/>
</dbReference>
<dbReference type="InterPro" id="IPR042092">
    <property type="entry name" value="PsdUridine_s_RsuA/RluB/E/F_cat"/>
</dbReference>
<feature type="domain" description="RNA-binding S4" evidence="6">
    <location>
        <begin position="2"/>
        <end position="58"/>
    </location>
</feature>
<evidence type="ECO:0000313" key="7">
    <source>
        <dbReference type="EMBL" id="CUV66252.1"/>
    </source>
</evidence>
<dbReference type="InterPro" id="IPR020103">
    <property type="entry name" value="PsdUridine_synth_cat_dom_sf"/>
</dbReference>
<dbReference type="EMBL" id="FAXN01000070">
    <property type="protein sequence ID" value="CUV66252.1"/>
    <property type="molecule type" value="Genomic_DNA"/>
</dbReference>
<dbReference type="InterPro" id="IPR036986">
    <property type="entry name" value="S4_RNA-bd_sf"/>
</dbReference>
<accession>A0A0S4XQM6</accession>
<dbReference type="InterPro" id="IPR000748">
    <property type="entry name" value="PsdUridine_synth_RsuA/RluB/E/F"/>
</dbReference>
<dbReference type="InterPro" id="IPR006145">
    <property type="entry name" value="PsdUridine_synth_RsuA/RluA"/>
</dbReference>
<dbReference type="GO" id="GO:0000455">
    <property type="term" value="P:enzyme-directed rRNA pseudouridine synthesis"/>
    <property type="evidence" value="ECO:0007669"/>
    <property type="project" value="UniProtKB-ARBA"/>
</dbReference>
<dbReference type="GO" id="GO:0120159">
    <property type="term" value="F:rRNA pseudouridine synthase activity"/>
    <property type="evidence" value="ECO:0007669"/>
    <property type="project" value="UniProtKB-ARBA"/>
</dbReference>
<dbReference type="SUPFAM" id="SSF55174">
    <property type="entry name" value="Alpha-L RNA-binding motif"/>
    <property type="match status" value="1"/>
</dbReference>
<protein>
    <recommendedName>
        <fullName evidence="5">Pseudouridine synthase</fullName>
        <ecNumber evidence="5">5.4.99.-</ecNumber>
    </recommendedName>
</protein>
<dbReference type="Gene3D" id="3.30.70.1560">
    <property type="entry name" value="Alpha-L RNA-binding motif"/>
    <property type="match status" value="1"/>
</dbReference>
<comment type="similarity">
    <text evidence="1 5">Belongs to the pseudouridine synthase RsuA family.</text>
</comment>
<reference evidence="7" key="1">
    <citation type="submission" date="2015-11" db="EMBL/GenBank/DDBJ databases">
        <authorList>
            <person name="Zhang Y."/>
            <person name="Guo Z."/>
        </authorList>
    </citation>
    <scope>NUCLEOTIDE SEQUENCE</scope>
    <source>
        <strain evidence="7">BN30871</strain>
    </source>
</reference>
<organism evidence="7">
    <name type="scientific">Sulfurovum sp. enrichment culture clone C5</name>
    <dbReference type="NCBI Taxonomy" id="497650"/>
    <lineage>
        <taxon>Bacteria</taxon>
        <taxon>Pseudomonadati</taxon>
        <taxon>Campylobacterota</taxon>
        <taxon>Epsilonproteobacteria</taxon>
        <taxon>Campylobacterales</taxon>
        <taxon>Sulfurovaceae</taxon>
        <taxon>Sulfurovum</taxon>
        <taxon>environmental samples</taxon>
    </lineage>
</organism>
<dbReference type="PROSITE" id="PS01149">
    <property type="entry name" value="PSI_RSU"/>
    <property type="match status" value="1"/>
</dbReference>
<evidence type="ECO:0000256" key="2">
    <source>
        <dbReference type="ARBA" id="ARBA00022884"/>
    </source>
</evidence>
<dbReference type="NCBIfam" id="TIGR00093">
    <property type="entry name" value="pseudouridine synthase"/>
    <property type="match status" value="1"/>
</dbReference>